<organism evidence="1 2">
    <name type="scientific">Nephila pilipes</name>
    <name type="common">Giant wood spider</name>
    <name type="synonym">Nephila maculata</name>
    <dbReference type="NCBI Taxonomy" id="299642"/>
    <lineage>
        <taxon>Eukaryota</taxon>
        <taxon>Metazoa</taxon>
        <taxon>Ecdysozoa</taxon>
        <taxon>Arthropoda</taxon>
        <taxon>Chelicerata</taxon>
        <taxon>Arachnida</taxon>
        <taxon>Araneae</taxon>
        <taxon>Araneomorphae</taxon>
        <taxon>Entelegynae</taxon>
        <taxon>Araneoidea</taxon>
        <taxon>Nephilidae</taxon>
        <taxon>Nephila</taxon>
    </lineage>
</organism>
<reference evidence="1" key="1">
    <citation type="submission" date="2020-08" db="EMBL/GenBank/DDBJ databases">
        <title>Multicomponent nature underlies the extraordinary mechanical properties of spider dragline silk.</title>
        <authorList>
            <person name="Kono N."/>
            <person name="Nakamura H."/>
            <person name="Mori M."/>
            <person name="Yoshida Y."/>
            <person name="Ohtoshi R."/>
            <person name="Malay A.D."/>
            <person name="Moran D.A.P."/>
            <person name="Tomita M."/>
            <person name="Numata K."/>
            <person name="Arakawa K."/>
        </authorList>
    </citation>
    <scope>NUCLEOTIDE SEQUENCE</scope>
</reference>
<dbReference type="AlphaFoldDB" id="A0A8X6TSZ9"/>
<keyword evidence="2" id="KW-1185">Reference proteome</keyword>
<sequence length="93" mass="10553">MRKFRSYQSVIMTDFSDLKKGMIIGARLAVASVSRTANLVDVSRTTVSRVMIAYTSLGKMSYSKHNSGRKLKLKDCDRRVLKRIIAPKRKTTL</sequence>
<evidence type="ECO:0000313" key="2">
    <source>
        <dbReference type="Proteomes" id="UP000887013"/>
    </source>
</evidence>
<dbReference type="OrthoDB" id="7555448at2759"/>
<protein>
    <submittedName>
        <fullName evidence="1">Transposable element Tc1 transposase</fullName>
    </submittedName>
</protein>
<dbReference type="Proteomes" id="UP000887013">
    <property type="component" value="Unassembled WGS sequence"/>
</dbReference>
<gene>
    <name evidence="1" type="ORF">NPIL_55381</name>
</gene>
<proteinExistence type="predicted"/>
<evidence type="ECO:0000313" key="1">
    <source>
        <dbReference type="EMBL" id="GFT47086.1"/>
    </source>
</evidence>
<accession>A0A8X6TSZ9</accession>
<comment type="caution">
    <text evidence="1">The sequence shown here is derived from an EMBL/GenBank/DDBJ whole genome shotgun (WGS) entry which is preliminary data.</text>
</comment>
<dbReference type="EMBL" id="BMAW01111266">
    <property type="protein sequence ID" value="GFT47086.1"/>
    <property type="molecule type" value="Genomic_DNA"/>
</dbReference>
<name>A0A8X6TSZ9_NEPPI</name>